<accession>A0ABS8TCJ1</accession>
<evidence type="ECO:0000256" key="1">
    <source>
        <dbReference type="SAM" id="MobiDB-lite"/>
    </source>
</evidence>
<feature type="region of interest" description="Disordered" evidence="1">
    <location>
        <begin position="25"/>
        <end position="51"/>
    </location>
</feature>
<feature type="compositionally biased region" description="Basic and acidic residues" evidence="1">
    <location>
        <begin position="28"/>
        <end position="40"/>
    </location>
</feature>
<comment type="caution">
    <text evidence="2">The sequence shown here is derived from an EMBL/GenBank/DDBJ whole genome shotgun (WGS) entry which is preliminary data.</text>
</comment>
<evidence type="ECO:0000313" key="2">
    <source>
        <dbReference type="EMBL" id="MCD7469151.1"/>
    </source>
</evidence>
<dbReference type="Proteomes" id="UP000823775">
    <property type="component" value="Unassembled WGS sequence"/>
</dbReference>
<protein>
    <submittedName>
        <fullName evidence="2">Uncharacterized protein</fullName>
    </submittedName>
</protein>
<dbReference type="EMBL" id="JACEIK010001411">
    <property type="protein sequence ID" value="MCD7469151.1"/>
    <property type="molecule type" value="Genomic_DNA"/>
</dbReference>
<name>A0ABS8TCJ1_DATST</name>
<proteinExistence type="predicted"/>
<organism evidence="2 3">
    <name type="scientific">Datura stramonium</name>
    <name type="common">Jimsonweed</name>
    <name type="synonym">Common thornapple</name>
    <dbReference type="NCBI Taxonomy" id="4076"/>
    <lineage>
        <taxon>Eukaryota</taxon>
        <taxon>Viridiplantae</taxon>
        <taxon>Streptophyta</taxon>
        <taxon>Embryophyta</taxon>
        <taxon>Tracheophyta</taxon>
        <taxon>Spermatophyta</taxon>
        <taxon>Magnoliopsida</taxon>
        <taxon>eudicotyledons</taxon>
        <taxon>Gunneridae</taxon>
        <taxon>Pentapetalae</taxon>
        <taxon>asterids</taxon>
        <taxon>lamiids</taxon>
        <taxon>Solanales</taxon>
        <taxon>Solanaceae</taxon>
        <taxon>Solanoideae</taxon>
        <taxon>Datureae</taxon>
        <taxon>Datura</taxon>
    </lineage>
</organism>
<evidence type="ECO:0000313" key="3">
    <source>
        <dbReference type="Proteomes" id="UP000823775"/>
    </source>
</evidence>
<sequence>MSATLTEMTVEAASCNDLQVTDLGNTQEEPHVEGRIERRGSLSTQKSKLRTTSKLKCGVVQPVNPRNLLLARP</sequence>
<keyword evidence="3" id="KW-1185">Reference proteome</keyword>
<reference evidence="2 3" key="1">
    <citation type="journal article" date="2021" name="BMC Genomics">
        <title>Datura genome reveals duplications of psychoactive alkaloid biosynthetic genes and high mutation rate following tissue culture.</title>
        <authorList>
            <person name="Rajewski A."/>
            <person name="Carter-House D."/>
            <person name="Stajich J."/>
            <person name="Litt A."/>
        </authorList>
    </citation>
    <scope>NUCLEOTIDE SEQUENCE [LARGE SCALE GENOMIC DNA]</scope>
    <source>
        <strain evidence="2">AR-01</strain>
    </source>
</reference>
<gene>
    <name evidence="2" type="ORF">HAX54_007990</name>
</gene>